<dbReference type="RefSeq" id="XP_013392383.1">
    <property type="nucleotide sequence ID" value="XM_013536929.1"/>
</dbReference>
<evidence type="ECO:0000313" key="2">
    <source>
        <dbReference type="Proteomes" id="UP000085678"/>
    </source>
</evidence>
<dbReference type="Gene3D" id="3.30.70.270">
    <property type="match status" value="1"/>
</dbReference>
<dbReference type="KEGG" id="lak:106160350"/>
<sequence>MRKKWLENSHKITALGKFPTLNDVVKMVEVEAEKRRDPVFGSLVDMSLVSSKSSIKAQAFIAESKVSESFSREGNLPAVVSKHCIRCSQDHWLDQCSVFVSDKYEERRKMVLSKGLCFKCLKPNHTAHECKFKRNCEVCGKRHHTLLHSYNSMPNENNSSTPPRAANGFVDTENVAIGLPIVPVKVKNPNGNNVVQTYALLDSGSNSTFCTEGLKKKLGIKGKKTQYTLTTLEKEATPVIGEIVSLQISDVDENHSMQLSTVLTRSKLPISLEDRATQEDISEWTHLQDIPFYFHKQDETIGLLIGNDNFEALRPKKVVSGGEGEPCAIQTVLGWTINGPLKRKGKTVTSNFIRKDSQLTQMFNKYTERDFEEVKGKEEMSREDIKALGIFKTSVKYEDGHYCVDLPWREEKPLDNNIDMARRRLLLLKKRLDKDPELKVNYVGAMKENLKKGYAEKVMTNKDQPQAWYLPHFPVFNPAKPEKTRIVFDCASKFKGRSLNDCLLQGPDLTSSLFGVLTRFRKNEVAVMGDIKEMFHQVRVSPAHCDYLRFLWWDTEDFNEEPGIYRMKVHLFGATSSPSVCSYALQKAAEDNEKEFGNEIAQSVKENFYVDDCLKSLHTEEEAIHFVTKVTQLLDKGGFKITKWISNSSKVLESIPESDRNPKVKDLDLEKLPIEKALGVLWDTEKDSFGFKVKVKEKPATRRGILSIISSVYDPLGFTAPCMLQAKILLQDLARAKLDWDEEISEQNFRIWQRWLSEVHKLAKFSSPRCLKPCKFGLVESCQLHHFSDASQVGYGAVSYARLMNYDKEVSVVFLVGKSRVTPLKTVTVPRLELAAATVSVKLDQMIRKEIDLPIEKSVFWTDSMAVLRYIHNEDKRFHTYVANRVTMIRENTDLCNWKHVSSDINPADHASRGLTANQLIHENTWIAGPAFLSKFEDEWPAQAVYEGQLDSDDPEVKRKVSTCAQTAEKTGFLHNLIQKYSSWTKTVRVVAWILRFITRLKGAQSKERYLSVDEVDEAEMIIIKTVQKSCFPEEFKSLSEGQGGQIKKSSSLYKLKPMMFNGLLCVGGRLVHAGIPEKMKHPVILPKKHHVTHLIIQHYHQACGHSGRDYVLSQLRSRYWIIKANSTVRHVLHSCHDCKRRQASPCVQQMSDLPEERVKPDKPPFTYVGIDYFGPFHIKRARSMVKYYGCIFTCLTSKAVHIEVSSALDTDAFINALRRFIARRGAPELIRSDNGTNFVAGERELRESILSWNQEAVNDFLVQKHVKWVFNPPAASHWGGVWERCIRSIRKVLSAVLKLQTLDVEGLMTFMTEVESILNGRPITTVSDDPNDLEPLTPNHLLLLRSVNNLPPGVFRKEDLYVRRRWRQVQYMADQFWKRWISEYLPLLQTRQKWIKPERNIHVDDVVLLVDDVLPRGNWPLARVVNIFPGDDGLVRKVRVRTQNSMLVRPVTKCVFLEGQNED</sequence>
<dbReference type="Pfam" id="PF00078">
    <property type="entry name" value="RVT_1"/>
    <property type="match status" value="1"/>
</dbReference>
<dbReference type="Proteomes" id="UP000085678">
    <property type="component" value="Unplaced"/>
</dbReference>
<dbReference type="GO" id="GO:0003676">
    <property type="term" value="F:nucleic acid binding"/>
    <property type="evidence" value="ECO:0007669"/>
    <property type="project" value="InterPro"/>
</dbReference>
<dbReference type="GO" id="GO:0015074">
    <property type="term" value="P:DNA integration"/>
    <property type="evidence" value="ECO:0007669"/>
    <property type="project" value="InterPro"/>
</dbReference>
<dbReference type="PROSITE" id="PS50994">
    <property type="entry name" value="INTEGRASE"/>
    <property type="match status" value="1"/>
</dbReference>
<dbReference type="SUPFAM" id="SSF56672">
    <property type="entry name" value="DNA/RNA polymerases"/>
    <property type="match status" value="1"/>
</dbReference>
<keyword evidence="2" id="KW-1185">Reference proteome</keyword>
<reference evidence="3" key="1">
    <citation type="submission" date="2025-08" db="UniProtKB">
        <authorList>
            <consortium name="RefSeq"/>
        </authorList>
    </citation>
    <scope>IDENTIFICATION</scope>
    <source>
        <tissue evidence="3">Gonads</tissue>
    </source>
</reference>
<dbReference type="CDD" id="cd01644">
    <property type="entry name" value="RT_pepA17"/>
    <property type="match status" value="1"/>
</dbReference>
<dbReference type="PANTHER" id="PTHR47331:SF1">
    <property type="entry name" value="GAG-LIKE PROTEIN"/>
    <property type="match status" value="1"/>
</dbReference>
<dbReference type="InterPro" id="IPR001584">
    <property type="entry name" value="Integrase_cat-core"/>
</dbReference>
<organism evidence="2 3">
    <name type="scientific">Lingula anatina</name>
    <name type="common">Brachiopod</name>
    <name type="synonym">Lingula unguis</name>
    <dbReference type="NCBI Taxonomy" id="7574"/>
    <lineage>
        <taxon>Eukaryota</taxon>
        <taxon>Metazoa</taxon>
        <taxon>Spiralia</taxon>
        <taxon>Lophotrochozoa</taxon>
        <taxon>Brachiopoda</taxon>
        <taxon>Linguliformea</taxon>
        <taxon>Lingulata</taxon>
        <taxon>Lingulida</taxon>
        <taxon>Linguloidea</taxon>
        <taxon>Lingulidae</taxon>
        <taxon>Lingula</taxon>
    </lineage>
</organism>
<dbReference type="InterPro" id="IPR000477">
    <property type="entry name" value="RT_dom"/>
</dbReference>
<proteinExistence type="predicted"/>
<dbReference type="Pfam" id="PF05380">
    <property type="entry name" value="Peptidase_A17"/>
    <property type="match status" value="1"/>
</dbReference>
<dbReference type="Pfam" id="PF17921">
    <property type="entry name" value="Integrase_H2C2"/>
    <property type="match status" value="1"/>
</dbReference>
<dbReference type="OrthoDB" id="10054042at2759"/>
<evidence type="ECO:0000259" key="1">
    <source>
        <dbReference type="PROSITE" id="PS50994"/>
    </source>
</evidence>
<accession>A0A1S3I2B0</accession>
<dbReference type="SUPFAM" id="SSF53098">
    <property type="entry name" value="Ribonuclease H-like"/>
    <property type="match status" value="1"/>
</dbReference>
<dbReference type="InterPro" id="IPR043128">
    <property type="entry name" value="Rev_trsase/Diguanyl_cyclase"/>
</dbReference>
<name>A0A1S3I2B0_LINAN</name>
<dbReference type="Pfam" id="PF18701">
    <property type="entry name" value="DUF5641"/>
    <property type="match status" value="1"/>
</dbReference>
<dbReference type="InterPro" id="IPR041588">
    <property type="entry name" value="Integrase_H2C2"/>
</dbReference>
<dbReference type="Gene3D" id="3.30.420.10">
    <property type="entry name" value="Ribonuclease H-like superfamily/Ribonuclease H"/>
    <property type="match status" value="1"/>
</dbReference>
<dbReference type="Gene3D" id="3.10.10.10">
    <property type="entry name" value="HIV Type 1 Reverse Transcriptase, subunit A, domain 1"/>
    <property type="match status" value="1"/>
</dbReference>
<dbReference type="GeneID" id="106160350"/>
<gene>
    <name evidence="3" type="primary">LOC106160350</name>
</gene>
<feature type="domain" description="Integrase catalytic" evidence="1">
    <location>
        <begin position="1160"/>
        <end position="1347"/>
    </location>
</feature>
<protein>
    <submittedName>
        <fullName evidence="3">Uncharacterized protein LOC106160350</fullName>
    </submittedName>
</protein>
<dbReference type="InterPro" id="IPR036397">
    <property type="entry name" value="RNaseH_sf"/>
</dbReference>
<dbReference type="InterPro" id="IPR040676">
    <property type="entry name" value="DUF5641"/>
</dbReference>
<dbReference type="InterPro" id="IPR012337">
    <property type="entry name" value="RNaseH-like_sf"/>
</dbReference>
<dbReference type="PANTHER" id="PTHR47331">
    <property type="entry name" value="PHD-TYPE DOMAIN-CONTAINING PROTEIN"/>
    <property type="match status" value="1"/>
</dbReference>
<dbReference type="InterPro" id="IPR043502">
    <property type="entry name" value="DNA/RNA_pol_sf"/>
</dbReference>
<dbReference type="InterPro" id="IPR008042">
    <property type="entry name" value="Retrotrans_Pao"/>
</dbReference>
<dbReference type="InParanoid" id="A0A1S3I2B0"/>
<dbReference type="Gene3D" id="1.10.340.70">
    <property type="match status" value="1"/>
</dbReference>
<evidence type="ECO:0000313" key="3">
    <source>
        <dbReference type="RefSeq" id="XP_013392383.1"/>
    </source>
</evidence>